<dbReference type="Proteomes" id="UP000011715">
    <property type="component" value="Unassembled WGS sequence"/>
</dbReference>
<evidence type="ECO:0000313" key="4">
    <source>
        <dbReference type="Proteomes" id="UP000011715"/>
    </source>
</evidence>
<evidence type="ECO:0000256" key="1">
    <source>
        <dbReference type="SAM" id="MobiDB-lite"/>
    </source>
</evidence>
<protein>
    <submittedName>
        <fullName evidence="2 3">Uncharacterized protein</fullName>
    </submittedName>
</protein>
<feature type="compositionally biased region" description="Polar residues" evidence="1">
    <location>
        <begin position="21"/>
        <end position="40"/>
    </location>
</feature>
<dbReference type="EMBL" id="ADBL01002933">
    <property type="status" value="NOT_ANNOTATED_CDS"/>
    <property type="molecule type" value="Genomic_DNA"/>
</dbReference>
<dbReference type="AlphaFoldDB" id="A0A0C4EG96"/>
<accession>A0A0C4EG96</accession>
<gene>
    <name evidence="2" type="ORF">MAPG_11823</name>
</gene>
<feature type="region of interest" description="Disordered" evidence="1">
    <location>
        <begin position="1"/>
        <end position="102"/>
    </location>
</feature>
<reference evidence="4" key="2">
    <citation type="submission" date="2010-05" db="EMBL/GenBank/DDBJ databases">
        <title>The genome sequence of Magnaporthe poae strain ATCC 64411.</title>
        <authorList>
            <person name="Ma L.-J."/>
            <person name="Dead R."/>
            <person name="Young S."/>
            <person name="Zeng Q."/>
            <person name="Koehrsen M."/>
            <person name="Alvarado L."/>
            <person name="Berlin A."/>
            <person name="Chapman S.B."/>
            <person name="Chen Z."/>
            <person name="Freedman E."/>
            <person name="Gellesch M."/>
            <person name="Goldberg J."/>
            <person name="Griggs A."/>
            <person name="Gujja S."/>
            <person name="Heilman E.R."/>
            <person name="Heiman D."/>
            <person name="Hepburn T."/>
            <person name="Howarth C."/>
            <person name="Jen D."/>
            <person name="Larson L."/>
            <person name="Mehta T."/>
            <person name="Neiman D."/>
            <person name="Pearson M."/>
            <person name="Roberts A."/>
            <person name="Saif S."/>
            <person name="Shea T."/>
            <person name="Shenoy N."/>
            <person name="Sisk P."/>
            <person name="Stolte C."/>
            <person name="Sykes S."/>
            <person name="Walk T."/>
            <person name="White J."/>
            <person name="Yandava C."/>
            <person name="Haas B."/>
            <person name="Nusbaum C."/>
            <person name="Birren B."/>
        </authorList>
    </citation>
    <scope>NUCLEOTIDE SEQUENCE [LARGE SCALE GENOMIC DNA]</scope>
    <source>
        <strain evidence="4">ATCC 64411 / 73-15</strain>
    </source>
</reference>
<keyword evidence="4" id="KW-1185">Reference proteome</keyword>
<feature type="compositionally biased region" description="Gly residues" evidence="1">
    <location>
        <begin position="86"/>
        <end position="102"/>
    </location>
</feature>
<sequence length="102" mass="10836">MPQPPIQINSSAADFDDIPQGQRSPAESERSNFTSISQRDINPRWNPPPPTLMPGFSGGGPPQQRPIPPNRNDVLLNNNPDFELPGLGGGGGPRGGGINNMI</sequence>
<evidence type="ECO:0000313" key="3">
    <source>
        <dbReference type="EnsemblFungi" id="MAPG_11823T0"/>
    </source>
</evidence>
<dbReference type="STRING" id="644358.A0A0C4EG96"/>
<name>A0A0C4EG96_MAGP6</name>
<dbReference type="VEuPathDB" id="FungiDB:MAPG_11823"/>
<reference evidence="3" key="5">
    <citation type="submission" date="2015-06" db="UniProtKB">
        <authorList>
            <consortium name="EnsemblFungi"/>
        </authorList>
    </citation>
    <scope>IDENTIFICATION</scope>
    <source>
        <strain evidence="3">ATCC 64411</strain>
    </source>
</reference>
<reference evidence="3" key="4">
    <citation type="journal article" date="2015" name="G3 (Bethesda)">
        <title>Genome sequences of three phytopathogenic species of the Magnaporthaceae family of fungi.</title>
        <authorList>
            <person name="Okagaki L.H."/>
            <person name="Nunes C.C."/>
            <person name="Sailsbery J."/>
            <person name="Clay B."/>
            <person name="Brown D."/>
            <person name="John T."/>
            <person name="Oh Y."/>
            <person name="Young N."/>
            <person name="Fitzgerald M."/>
            <person name="Haas B.J."/>
            <person name="Zeng Q."/>
            <person name="Young S."/>
            <person name="Adiconis X."/>
            <person name="Fan L."/>
            <person name="Levin J.Z."/>
            <person name="Mitchell T.K."/>
            <person name="Okubara P.A."/>
            <person name="Farman M.L."/>
            <person name="Kohn L.M."/>
            <person name="Birren B."/>
            <person name="Ma L.-J."/>
            <person name="Dean R.A."/>
        </authorList>
    </citation>
    <scope>NUCLEOTIDE SEQUENCE</scope>
    <source>
        <strain evidence="3">ATCC 64411 / 73-15</strain>
    </source>
</reference>
<evidence type="ECO:0000313" key="2">
    <source>
        <dbReference type="EMBL" id="KLU92864.1"/>
    </source>
</evidence>
<reference evidence="2" key="3">
    <citation type="submission" date="2011-03" db="EMBL/GenBank/DDBJ databases">
        <title>Annotation of Magnaporthe poae ATCC 64411.</title>
        <authorList>
            <person name="Ma L.-J."/>
            <person name="Dead R."/>
            <person name="Young S.K."/>
            <person name="Zeng Q."/>
            <person name="Gargeya S."/>
            <person name="Fitzgerald M."/>
            <person name="Haas B."/>
            <person name="Abouelleil A."/>
            <person name="Alvarado L."/>
            <person name="Arachchi H.M."/>
            <person name="Berlin A."/>
            <person name="Brown A."/>
            <person name="Chapman S.B."/>
            <person name="Chen Z."/>
            <person name="Dunbar C."/>
            <person name="Freedman E."/>
            <person name="Gearin G."/>
            <person name="Gellesch M."/>
            <person name="Goldberg J."/>
            <person name="Griggs A."/>
            <person name="Gujja S."/>
            <person name="Heiman D."/>
            <person name="Howarth C."/>
            <person name="Larson L."/>
            <person name="Lui A."/>
            <person name="MacDonald P.J.P."/>
            <person name="Mehta T."/>
            <person name="Montmayeur A."/>
            <person name="Murphy C."/>
            <person name="Neiman D."/>
            <person name="Pearson M."/>
            <person name="Priest M."/>
            <person name="Roberts A."/>
            <person name="Saif S."/>
            <person name="Shea T."/>
            <person name="Shenoy N."/>
            <person name="Sisk P."/>
            <person name="Stolte C."/>
            <person name="Sykes S."/>
            <person name="Yandava C."/>
            <person name="Wortman J."/>
            <person name="Nusbaum C."/>
            <person name="Birren B."/>
        </authorList>
    </citation>
    <scope>NUCLEOTIDE SEQUENCE</scope>
    <source>
        <strain evidence="2">ATCC 64411</strain>
    </source>
</reference>
<dbReference type="EnsemblFungi" id="MAPG_11823T0">
    <property type="protein sequence ID" value="MAPG_11823T0"/>
    <property type="gene ID" value="MAPG_11823"/>
</dbReference>
<dbReference type="EMBL" id="GL877006">
    <property type="protein sequence ID" value="KLU92864.1"/>
    <property type="molecule type" value="Genomic_DNA"/>
</dbReference>
<feature type="compositionally biased region" description="Polar residues" evidence="1">
    <location>
        <begin position="1"/>
        <end position="12"/>
    </location>
</feature>
<dbReference type="OrthoDB" id="2354757at2759"/>
<proteinExistence type="predicted"/>
<reference evidence="2" key="1">
    <citation type="submission" date="2010-05" db="EMBL/GenBank/DDBJ databases">
        <title>The Genome Sequence of Magnaporthe poae strain ATCC 64411.</title>
        <authorList>
            <consortium name="The Broad Institute Genome Sequencing Platform"/>
            <consortium name="Broad Institute Genome Sequencing Center for Infectious Disease"/>
            <person name="Ma L.-J."/>
            <person name="Dead R."/>
            <person name="Young S."/>
            <person name="Zeng Q."/>
            <person name="Koehrsen M."/>
            <person name="Alvarado L."/>
            <person name="Berlin A."/>
            <person name="Chapman S.B."/>
            <person name="Chen Z."/>
            <person name="Freedman E."/>
            <person name="Gellesch M."/>
            <person name="Goldberg J."/>
            <person name="Griggs A."/>
            <person name="Gujja S."/>
            <person name="Heilman E.R."/>
            <person name="Heiman D."/>
            <person name="Hepburn T."/>
            <person name="Howarth C."/>
            <person name="Jen D."/>
            <person name="Larson L."/>
            <person name="Mehta T."/>
            <person name="Neiman D."/>
            <person name="Pearson M."/>
            <person name="Roberts A."/>
            <person name="Saif S."/>
            <person name="Shea T."/>
            <person name="Shenoy N."/>
            <person name="Sisk P."/>
            <person name="Stolte C."/>
            <person name="Sykes S."/>
            <person name="Walk T."/>
            <person name="White J."/>
            <person name="Yandava C."/>
            <person name="Haas B."/>
            <person name="Nusbaum C."/>
            <person name="Birren B."/>
        </authorList>
    </citation>
    <scope>NUCLEOTIDE SEQUENCE</scope>
    <source>
        <strain evidence="2">ATCC 64411</strain>
    </source>
</reference>
<organism evidence="3 4">
    <name type="scientific">Magnaporthiopsis poae (strain ATCC 64411 / 73-15)</name>
    <name type="common">Kentucky bluegrass fungus</name>
    <name type="synonym">Magnaporthe poae</name>
    <dbReference type="NCBI Taxonomy" id="644358"/>
    <lineage>
        <taxon>Eukaryota</taxon>
        <taxon>Fungi</taxon>
        <taxon>Dikarya</taxon>
        <taxon>Ascomycota</taxon>
        <taxon>Pezizomycotina</taxon>
        <taxon>Sordariomycetes</taxon>
        <taxon>Sordariomycetidae</taxon>
        <taxon>Magnaporthales</taxon>
        <taxon>Magnaporthaceae</taxon>
        <taxon>Magnaporthiopsis</taxon>
    </lineage>
</organism>